<feature type="binding site" evidence="9">
    <location>
        <position position="95"/>
    </location>
    <ligand>
        <name>[4Fe-4S] cluster</name>
        <dbReference type="ChEBI" id="CHEBI:49883"/>
        <label>2</label>
        <note>4Fe-4S-S-AdoMet</note>
    </ligand>
</feature>
<dbReference type="GO" id="GO:0051539">
    <property type="term" value="F:4 iron, 4 sulfur cluster binding"/>
    <property type="evidence" value="ECO:0007669"/>
    <property type="project" value="UniProtKB-UniRule"/>
</dbReference>
<reference evidence="11 12" key="1">
    <citation type="submission" date="2013-02" db="EMBL/GenBank/DDBJ databases">
        <title>The Genome Sequence of Acinetobacter baumannii NIPH 80.</title>
        <authorList>
            <consortium name="The Broad Institute Genome Sequencing Platform"/>
            <consortium name="The Broad Institute Genome Sequencing Center for Infectious Disease"/>
            <person name="Cerqueira G."/>
            <person name="Feldgarden M."/>
            <person name="Courvalin P."/>
            <person name="Perichon B."/>
            <person name="Grillot-Courvalin C."/>
            <person name="Clermont D."/>
            <person name="Rocha E."/>
            <person name="Yoon E.-J."/>
            <person name="Nemec A."/>
            <person name="Walker B."/>
            <person name="Young S.K."/>
            <person name="Zeng Q."/>
            <person name="Gargeya S."/>
            <person name="Fitzgerald M."/>
            <person name="Haas B."/>
            <person name="Abouelleil A."/>
            <person name="Alvarado L."/>
            <person name="Arachchi H.M."/>
            <person name="Berlin A.M."/>
            <person name="Chapman S.B."/>
            <person name="Dewar J."/>
            <person name="Goldberg J."/>
            <person name="Griggs A."/>
            <person name="Gujja S."/>
            <person name="Hansen M."/>
            <person name="Howarth C."/>
            <person name="Imamovic A."/>
            <person name="Larimer J."/>
            <person name="McCowan C."/>
            <person name="Murphy C."/>
            <person name="Neiman D."/>
            <person name="Pearson M."/>
            <person name="Priest M."/>
            <person name="Roberts A."/>
            <person name="Saif S."/>
            <person name="Shea T."/>
            <person name="Sisk P."/>
            <person name="Sykes S."/>
            <person name="Wortman J."/>
            <person name="Nusbaum C."/>
            <person name="Birren B."/>
        </authorList>
    </citation>
    <scope>NUCLEOTIDE SEQUENCE [LARGE SCALE GENOMIC DNA]</scope>
    <source>
        <strain evidence="11 12">NIPH 80</strain>
    </source>
</reference>
<evidence type="ECO:0000313" key="11">
    <source>
        <dbReference type="EMBL" id="ENW71791.1"/>
    </source>
</evidence>
<feature type="binding site" evidence="9">
    <location>
        <position position="70"/>
    </location>
    <ligand>
        <name>[4Fe-4S] cluster</name>
        <dbReference type="ChEBI" id="CHEBI:49883"/>
        <label>1</label>
    </ligand>
</feature>
<dbReference type="SFLD" id="SFLDG01058">
    <property type="entry name" value="lipoyl_synthase_like"/>
    <property type="match status" value="1"/>
</dbReference>
<dbReference type="NCBIfam" id="TIGR00510">
    <property type="entry name" value="lipA"/>
    <property type="match status" value="1"/>
</dbReference>
<keyword evidence="7 9" id="KW-0411">Iron-sulfur</keyword>
<dbReference type="PANTHER" id="PTHR10949">
    <property type="entry name" value="LIPOYL SYNTHASE"/>
    <property type="match status" value="1"/>
</dbReference>
<organism evidence="11 12">
    <name type="scientific">Acinetobacter baumannii NIPH 80</name>
    <dbReference type="NCBI Taxonomy" id="1217629"/>
    <lineage>
        <taxon>Bacteria</taxon>
        <taxon>Pseudomonadati</taxon>
        <taxon>Pseudomonadota</taxon>
        <taxon>Gammaproteobacteria</taxon>
        <taxon>Moraxellales</taxon>
        <taxon>Moraxellaceae</taxon>
        <taxon>Acinetobacter</taxon>
        <taxon>Acinetobacter calcoaceticus/baumannii complex</taxon>
    </lineage>
</organism>
<dbReference type="Proteomes" id="UP000013021">
    <property type="component" value="Unassembled WGS sequence"/>
</dbReference>
<dbReference type="InterPro" id="IPR003698">
    <property type="entry name" value="Lipoyl_synth"/>
</dbReference>
<evidence type="ECO:0000256" key="5">
    <source>
        <dbReference type="ARBA" id="ARBA00022723"/>
    </source>
</evidence>
<keyword evidence="1 9" id="KW-0004">4Fe-4S</keyword>
<dbReference type="GO" id="GO:0005737">
    <property type="term" value="C:cytoplasm"/>
    <property type="evidence" value="ECO:0007669"/>
    <property type="project" value="UniProtKB-SubCell"/>
</dbReference>
<dbReference type="PIRSF" id="PIRSF005963">
    <property type="entry name" value="Lipoyl_synth"/>
    <property type="match status" value="1"/>
</dbReference>
<evidence type="ECO:0000256" key="9">
    <source>
        <dbReference type="HAMAP-Rule" id="MF_00206"/>
    </source>
</evidence>
<sequence>MDLKRQIETGIKLRGIDKVSRIPIKILPTEELPKKPEWIRAKITDFEEIQRIKNLLRQQKLHSVCEEAACPNLPECFGGGTATFMIMGDICTRRCPFCDVAHGRPMPLDENEPKHLAETVANLNLKYVVITSVDRDDLHDGGAAHFVKCIEEIRNRCPDTLIEILVPDFRGRLETALSTLSLSPPDVFNHNIETVPRLYKAMRPGSDYEHSLNLLKRFKKYCPDIKTKCGLMVGLGEIEAEVIALLNDLKDHDVDLVTIGQYLQPSKSHAPIHRFVNLQEFERYTQHGQRLGFKNIWSAPMVVLAILPIGNISVNLHQSHFQERMFCHRARRNNKTYPIG</sequence>
<dbReference type="GO" id="GO:0046872">
    <property type="term" value="F:metal ion binding"/>
    <property type="evidence" value="ECO:0007669"/>
    <property type="project" value="UniProtKB-KW"/>
</dbReference>
<evidence type="ECO:0000259" key="10">
    <source>
        <dbReference type="PROSITE" id="PS51918"/>
    </source>
</evidence>
<evidence type="ECO:0000256" key="1">
    <source>
        <dbReference type="ARBA" id="ARBA00022485"/>
    </source>
</evidence>
<dbReference type="EC" id="2.8.1.8" evidence="9"/>
<comment type="function">
    <text evidence="9">Catalyzes the radical-mediated insertion of two sulfur atoms into the C-6 and C-8 positions of the octanoyl moiety bound to the lipoyl domains of lipoate-dependent enzymes, thereby converting the octanoylated domains into lipoylated derivatives.</text>
</comment>
<dbReference type="PANTHER" id="PTHR10949:SF0">
    <property type="entry name" value="LIPOYL SYNTHASE, MITOCHONDRIAL"/>
    <property type="match status" value="1"/>
</dbReference>
<feature type="binding site" evidence="9">
    <location>
        <position position="91"/>
    </location>
    <ligand>
        <name>[4Fe-4S] cluster</name>
        <dbReference type="ChEBI" id="CHEBI:49883"/>
        <label>2</label>
        <note>4Fe-4S-S-AdoMet</note>
    </ligand>
</feature>
<evidence type="ECO:0000256" key="6">
    <source>
        <dbReference type="ARBA" id="ARBA00023004"/>
    </source>
</evidence>
<dbReference type="InterPro" id="IPR031691">
    <property type="entry name" value="LIAS_N"/>
</dbReference>
<gene>
    <name evidence="9" type="primary">lipA</name>
    <name evidence="11" type="ORF">F913_02406</name>
</gene>
<dbReference type="HOGENOM" id="CLU_033144_2_1_6"/>
<dbReference type="SFLD" id="SFLDS00029">
    <property type="entry name" value="Radical_SAM"/>
    <property type="match status" value="1"/>
</dbReference>
<dbReference type="AlphaFoldDB" id="N9KZX7"/>
<comment type="similarity">
    <text evidence="9">Belongs to the radical SAM superfamily. Lipoyl synthase family.</text>
</comment>
<evidence type="ECO:0000256" key="3">
    <source>
        <dbReference type="ARBA" id="ARBA00022679"/>
    </source>
</evidence>
<dbReference type="Gene3D" id="3.20.20.70">
    <property type="entry name" value="Aldolase class I"/>
    <property type="match status" value="1"/>
</dbReference>
<comment type="subcellular location">
    <subcellularLocation>
        <location evidence="9">Cytoplasm</location>
    </subcellularLocation>
</comment>
<dbReference type="UniPathway" id="UPA00538">
    <property type="reaction ID" value="UER00593"/>
</dbReference>
<evidence type="ECO:0000256" key="4">
    <source>
        <dbReference type="ARBA" id="ARBA00022691"/>
    </source>
</evidence>
<feature type="binding site" evidence="9">
    <location>
        <position position="98"/>
    </location>
    <ligand>
        <name>[4Fe-4S] cluster</name>
        <dbReference type="ChEBI" id="CHEBI:49883"/>
        <label>2</label>
        <note>4Fe-4S-S-AdoMet</note>
    </ligand>
</feature>
<dbReference type="Pfam" id="PF04055">
    <property type="entry name" value="Radical_SAM"/>
    <property type="match status" value="1"/>
</dbReference>
<dbReference type="GO" id="GO:0009249">
    <property type="term" value="P:protein lipoylation"/>
    <property type="evidence" value="ECO:0007669"/>
    <property type="project" value="UniProtKB-UniRule"/>
</dbReference>
<keyword evidence="5 9" id="KW-0479">Metal-binding</keyword>
<dbReference type="FunFam" id="3.20.20.70:FF:000040">
    <property type="entry name" value="Lipoyl synthase"/>
    <property type="match status" value="1"/>
</dbReference>
<dbReference type="InterPro" id="IPR007197">
    <property type="entry name" value="rSAM"/>
</dbReference>
<evidence type="ECO:0000256" key="7">
    <source>
        <dbReference type="ARBA" id="ARBA00023014"/>
    </source>
</evidence>
<feature type="binding site" evidence="9">
    <location>
        <position position="76"/>
    </location>
    <ligand>
        <name>[4Fe-4S] cluster</name>
        <dbReference type="ChEBI" id="CHEBI:49883"/>
        <label>1</label>
    </ligand>
</feature>
<keyword evidence="6 9" id="KW-0408">Iron</keyword>
<dbReference type="HAMAP" id="MF_00206">
    <property type="entry name" value="Lipoyl_synth"/>
    <property type="match status" value="1"/>
</dbReference>
<comment type="cofactor">
    <cofactor evidence="9">
        <name>[4Fe-4S] cluster</name>
        <dbReference type="ChEBI" id="CHEBI:49883"/>
    </cofactor>
    <text evidence="9">Binds 2 [4Fe-4S] clusters per subunit. One cluster is coordinated with 3 cysteines and an exchangeable S-adenosyl-L-methionine.</text>
</comment>
<dbReference type="NCBIfam" id="NF009544">
    <property type="entry name" value="PRK12928.1"/>
    <property type="match status" value="1"/>
</dbReference>
<dbReference type="Pfam" id="PF16881">
    <property type="entry name" value="LIAS_N"/>
    <property type="match status" value="1"/>
</dbReference>
<keyword evidence="3 9" id="KW-0808">Transferase</keyword>
<feature type="binding site" evidence="9">
    <location>
        <position position="65"/>
    </location>
    <ligand>
        <name>[4Fe-4S] cluster</name>
        <dbReference type="ChEBI" id="CHEBI:49883"/>
        <label>1</label>
    </ligand>
</feature>
<comment type="caution">
    <text evidence="9">Lacks conserved residue(s) required for the propagation of feature annotation.</text>
</comment>
<dbReference type="PATRIC" id="fig|1217629.3.peg.2328"/>
<dbReference type="NCBIfam" id="NF004019">
    <property type="entry name" value="PRK05481.1"/>
    <property type="match status" value="1"/>
</dbReference>
<dbReference type="SFLD" id="SFLDF00271">
    <property type="entry name" value="lipoyl_synthase"/>
    <property type="match status" value="1"/>
</dbReference>
<comment type="caution">
    <text evidence="11">The sequence shown here is derived from an EMBL/GenBank/DDBJ whole genome shotgun (WGS) entry which is preliminary data.</text>
</comment>
<dbReference type="GO" id="GO:0016992">
    <property type="term" value="F:lipoate synthase activity"/>
    <property type="evidence" value="ECO:0007669"/>
    <property type="project" value="UniProtKB-UniRule"/>
</dbReference>
<feature type="domain" description="Radical SAM core" evidence="10">
    <location>
        <begin position="77"/>
        <end position="294"/>
    </location>
</feature>
<name>N9KZX7_ACIBA</name>
<dbReference type="EMBL" id="APRE01000045">
    <property type="protein sequence ID" value="ENW71791.1"/>
    <property type="molecule type" value="Genomic_DNA"/>
</dbReference>
<evidence type="ECO:0000256" key="2">
    <source>
        <dbReference type="ARBA" id="ARBA00022490"/>
    </source>
</evidence>
<keyword evidence="4 9" id="KW-0949">S-adenosyl-L-methionine</keyword>
<dbReference type="InterPro" id="IPR058240">
    <property type="entry name" value="rSAM_sf"/>
</dbReference>
<dbReference type="InterPro" id="IPR006638">
    <property type="entry name" value="Elp3/MiaA/NifB-like_rSAM"/>
</dbReference>
<accession>N9KZX7</accession>
<dbReference type="CDD" id="cd01335">
    <property type="entry name" value="Radical_SAM"/>
    <property type="match status" value="1"/>
</dbReference>
<keyword evidence="2 9" id="KW-0963">Cytoplasm</keyword>
<dbReference type="SUPFAM" id="SSF102114">
    <property type="entry name" value="Radical SAM enzymes"/>
    <property type="match status" value="1"/>
</dbReference>
<evidence type="ECO:0000256" key="8">
    <source>
        <dbReference type="ARBA" id="ARBA00047326"/>
    </source>
</evidence>
<dbReference type="PROSITE" id="PS51918">
    <property type="entry name" value="RADICAL_SAM"/>
    <property type="match status" value="1"/>
</dbReference>
<comment type="catalytic activity">
    <reaction evidence="8 9">
        <text>[[Fe-S] cluster scaffold protein carrying a second [4Fe-4S](2+) cluster] + N(6)-octanoyl-L-lysyl-[protein] + 2 oxidized [2Fe-2S]-[ferredoxin] + 2 S-adenosyl-L-methionine + 4 H(+) = [[Fe-S] cluster scaffold protein] + N(6)-[(R)-dihydrolipoyl]-L-lysyl-[protein] + 4 Fe(3+) + 2 hydrogen sulfide + 2 5'-deoxyadenosine + 2 L-methionine + 2 reduced [2Fe-2S]-[ferredoxin]</text>
        <dbReference type="Rhea" id="RHEA:16585"/>
        <dbReference type="Rhea" id="RHEA-COMP:9928"/>
        <dbReference type="Rhea" id="RHEA-COMP:10000"/>
        <dbReference type="Rhea" id="RHEA-COMP:10001"/>
        <dbReference type="Rhea" id="RHEA-COMP:10475"/>
        <dbReference type="Rhea" id="RHEA-COMP:14568"/>
        <dbReference type="Rhea" id="RHEA-COMP:14569"/>
        <dbReference type="ChEBI" id="CHEBI:15378"/>
        <dbReference type="ChEBI" id="CHEBI:17319"/>
        <dbReference type="ChEBI" id="CHEBI:29034"/>
        <dbReference type="ChEBI" id="CHEBI:29919"/>
        <dbReference type="ChEBI" id="CHEBI:33722"/>
        <dbReference type="ChEBI" id="CHEBI:33737"/>
        <dbReference type="ChEBI" id="CHEBI:33738"/>
        <dbReference type="ChEBI" id="CHEBI:57844"/>
        <dbReference type="ChEBI" id="CHEBI:59789"/>
        <dbReference type="ChEBI" id="CHEBI:78809"/>
        <dbReference type="ChEBI" id="CHEBI:83100"/>
        <dbReference type="EC" id="2.8.1.8"/>
    </reaction>
</comment>
<protein>
    <recommendedName>
        <fullName evidence="9">Lipoyl synthase</fullName>
        <ecNumber evidence="9">2.8.1.8</ecNumber>
    </recommendedName>
    <alternativeName>
        <fullName evidence="9">Lip-syn</fullName>
        <shortName evidence="9">LS</shortName>
    </alternativeName>
    <alternativeName>
        <fullName evidence="9">Lipoate synthase</fullName>
    </alternativeName>
    <alternativeName>
        <fullName evidence="9">Lipoic acid synthase</fullName>
    </alternativeName>
    <alternativeName>
        <fullName evidence="9">Sulfur insertion protein LipA</fullName>
    </alternativeName>
</protein>
<proteinExistence type="inferred from homology"/>
<dbReference type="InterPro" id="IPR013785">
    <property type="entry name" value="Aldolase_TIM"/>
</dbReference>
<dbReference type="SMART" id="SM00729">
    <property type="entry name" value="Elp3"/>
    <property type="match status" value="1"/>
</dbReference>
<evidence type="ECO:0000313" key="12">
    <source>
        <dbReference type="Proteomes" id="UP000013021"/>
    </source>
</evidence>
<comment type="pathway">
    <text evidence="9">Protein modification; protein lipoylation via endogenous pathway; protein N(6)-(lipoyl)lysine from octanoyl-[acyl-carrier-protein]: step 2/2.</text>
</comment>